<organism evidence="2 3">
    <name type="scientific">Etheostoma spectabile</name>
    <name type="common">orangethroat darter</name>
    <dbReference type="NCBI Taxonomy" id="54343"/>
    <lineage>
        <taxon>Eukaryota</taxon>
        <taxon>Metazoa</taxon>
        <taxon>Chordata</taxon>
        <taxon>Craniata</taxon>
        <taxon>Vertebrata</taxon>
        <taxon>Euteleostomi</taxon>
        <taxon>Actinopterygii</taxon>
        <taxon>Neopterygii</taxon>
        <taxon>Teleostei</taxon>
        <taxon>Neoteleostei</taxon>
        <taxon>Acanthomorphata</taxon>
        <taxon>Eupercaria</taxon>
        <taxon>Perciformes</taxon>
        <taxon>Percoidei</taxon>
        <taxon>Percidae</taxon>
        <taxon>Etheostomatinae</taxon>
        <taxon>Etheostoma</taxon>
    </lineage>
</organism>
<name>A0A5J5DC15_9PERO</name>
<dbReference type="EMBL" id="VOFY01000007">
    <property type="protein sequence ID" value="KAA8591299.1"/>
    <property type="molecule type" value="Genomic_DNA"/>
</dbReference>
<comment type="caution">
    <text evidence="2">The sequence shown here is derived from an EMBL/GenBank/DDBJ whole genome shotgun (WGS) entry which is preliminary data.</text>
</comment>
<dbReference type="InterPro" id="IPR011009">
    <property type="entry name" value="Kinase-like_dom_sf"/>
</dbReference>
<accession>A0A5J5DC15</accession>
<reference evidence="2 3" key="1">
    <citation type="submission" date="2019-08" db="EMBL/GenBank/DDBJ databases">
        <title>A chromosome-level genome assembly, high-density linkage maps, and genome scans reveal the genomic architecture of hybrid incompatibilities underlying speciation via character displacement in darters (Percidae: Etheostominae).</title>
        <authorList>
            <person name="Moran R.L."/>
            <person name="Catchen J.M."/>
            <person name="Fuller R.C."/>
        </authorList>
    </citation>
    <scope>NUCLEOTIDE SEQUENCE [LARGE SCALE GENOMIC DNA]</scope>
    <source>
        <strain evidence="2">EspeVRDwgs_2016</strain>
        <tissue evidence="2">Muscle</tissue>
    </source>
</reference>
<dbReference type="SUPFAM" id="SSF56112">
    <property type="entry name" value="Protein kinase-like (PK-like)"/>
    <property type="match status" value="1"/>
</dbReference>
<gene>
    <name evidence="2" type="ORF">FQN60_002242</name>
</gene>
<feature type="compositionally biased region" description="Basic and acidic residues" evidence="1">
    <location>
        <begin position="20"/>
        <end position="39"/>
    </location>
</feature>
<evidence type="ECO:0000313" key="2">
    <source>
        <dbReference type="EMBL" id="KAA8591299.1"/>
    </source>
</evidence>
<dbReference type="AlphaFoldDB" id="A0A5J5DC15"/>
<keyword evidence="3" id="KW-1185">Reference proteome</keyword>
<evidence type="ECO:0000313" key="3">
    <source>
        <dbReference type="Proteomes" id="UP000327493"/>
    </source>
</evidence>
<proteinExistence type="predicted"/>
<feature type="region of interest" description="Disordered" evidence="1">
    <location>
        <begin position="20"/>
        <end position="54"/>
    </location>
</feature>
<dbReference type="Proteomes" id="UP000327493">
    <property type="component" value="Chromosome 7"/>
</dbReference>
<sequence length="377" mass="41044">MRASAHPLAPLSLAADELAGRRAEKCDREKQPENLRDPDSLPSAGLERLSHGGNDCNVGGTTLTQAVRLLLRCAAEPNRKSRALSAAVEAHVMFDLEATIDTGGSVQQQKKSSTADGLPKVADDSQCVSVGESAHWRAVHLQQHVAAAGKPPGVTNHRLRNCVSDVGELSQLSAASHLNYRGQLPGTTPRHASPSLRLGCKRSCVSVALKRKVLVLMLRRLEPTHPVRSNLFVRVYRSQLSSAHLSASPALLRGDISKGSPWKRKNIPGPPLNRAVIRAFPHRSPASSSPLHALGSPSPFQSHLCKPENVVRMLYCQTKRPPMYLVLDTYRPGNLLHFLWTLQNDYLISEHRLVHGDVAAMNILSGPGFLARCLGWV</sequence>
<protein>
    <submittedName>
        <fullName evidence="2">Uncharacterized protein</fullName>
    </submittedName>
</protein>
<evidence type="ECO:0000256" key="1">
    <source>
        <dbReference type="SAM" id="MobiDB-lite"/>
    </source>
</evidence>